<reference evidence="7 8" key="1">
    <citation type="submission" date="2016-10" db="EMBL/GenBank/DDBJ databases">
        <authorList>
            <person name="de Groot N.N."/>
        </authorList>
    </citation>
    <scope>NUCLEOTIDE SEQUENCE [LARGE SCALE GENOMIC DNA]</scope>
    <source>
        <strain evidence="7 8">DSM 24015</strain>
    </source>
</reference>
<evidence type="ECO:0000313" key="7">
    <source>
        <dbReference type="EMBL" id="SDE44085.1"/>
    </source>
</evidence>
<keyword evidence="2 5" id="KW-0812">Transmembrane</keyword>
<evidence type="ECO:0000259" key="6">
    <source>
        <dbReference type="Pfam" id="PF06803"/>
    </source>
</evidence>
<name>A0A1G7D033_9FLAO</name>
<organism evidence="7 8">
    <name type="scientific">Riemerella columbipharyngis</name>
    <dbReference type="NCBI Taxonomy" id="1071918"/>
    <lineage>
        <taxon>Bacteria</taxon>
        <taxon>Pseudomonadati</taxon>
        <taxon>Bacteroidota</taxon>
        <taxon>Flavobacteriia</taxon>
        <taxon>Flavobacteriales</taxon>
        <taxon>Weeksellaceae</taxon>
        <taxon>Riemerella</taxon>
    </lineage>
</organism>
<dbReference type="Pfam" id="PF06803">
    <property type="entry name" value="DUF1232"/>
    <property type="match status" value="1"/>
</dbReference>
<dbReference type="RefSeq" id="WP_092736654.1">
    <property type="nucleotide sequence ID" value="NZ_FNAS01000009.1"/>
</dbReference>
<comment type="subcellular location">
    <subcellularLocation>
        <location evidence="1">Endomembrane system</location>
        <topology evidence="1">Multi-pass membrane protein</topology>
    </subcellularLocation>
</comment>
<protein>
    <recommendedName>
        <fullName evidence="6">DUF1232 domain-containing protein</fullName>
    </recommendedName>
</protein>
<feature type="domain" description="DUF1232" evidence="6">
    <location>
        <begin position="44"/>
        <end position="77"/>
    </location>
</feature>
<proteinExistence type="predicted"/>
<evidence type="ECO:0000256" key="4">
    <source>
        <dbReference type="ARBA" id="ARBA00023136"/>
    </source>
</evidence>
<evidence type="ECO:0000256" key="2">
    <source>
        <dbReference type="ARBA" id="ARBA00022692"/>
    </source>
</evidence>
<dbReference type="STRING" id="1071918.SAMN05421544_10961"/>
<gene>
    <name evidence="7" type="ORF">SAMN05421544_10961</name>
</gene>
<dbReference type="EMBL" id="FNAS01000009">
    <property type="protein sequence ID" value="SDE44085.1"/>
    <property type="molecule type" value="Genomic_DNA"/>
</dbReference>
<keyword evidence="3 5" id="KW-1133">Transmembrane helix</keyword>
<accession>A0A1G7D033</accession>
<keyword evidence="4 5" id="KW-0472">Membrane</keyword>
<dbReference type="InterPro" id="IPR010652">
    <property type="entry name" value="DUF1232"/>
</dbReference>
<evidence type="ECO:0000256" key="3">
    <source>
        <dbReference type="ARBA" id="ARBA00022989"/>
    </source>
</evidence>
<dbReference type="AlphaFoldDB" id="A0A1G7D033"/>
<sequence>MASKFGLALTAFKQKGFFRRIPDIIRMAKAIMKKEYKPKYKNIIIPVLVLVYIISPLDIIPDWIPLIGEVDDIALIAMVLPLLMKETERFLEWEKSRHIEDAEIVE</sequence>
<evidence type="ECO:0000313" key="8">
    <source>
        <dbReference type="Proteomes" id="UP000198517"/>
    </source>
</evidence>
<dbReference type="Proteomes" id="UP000198517">
    <property type="component" value="Unassembled WGS sequence"/>
</dbReference>
<evidence type="ECO:0000256" key="5">
    <source>
        <dbReference type="SAM" id="Phobius"/>
    </source>
</evidence>
<dbReference type="OrthoDB" id="9800034at2"/>
<evidence type="ECO:0000256" key="1">
    <source>
        <dbReference type="ARBA" id="ARBA00004127"/>
    </source>
</evidence>
<keyword evidence="8" id="KW-1185">Reference proteome</keyword>
<feature type="transmembrane region" description="Helical" evidence="5">
    <location>
        <begin position="40"/>
        <end position="57"/>
    </location>
</feature>
<dbReference type="GO" id="GO:0012505">
    <property type="term" value="C:endomembrane system"/>
    <property type="evidence" value="ECO:0007669"/>
    <property type="project" value="UniProtKB-SubCell"/>
</dbReference>